<reference evidence="8" key="1">
    <citation type="journal article" date="2020" name="ISME J.">
        <title>Comparative genomics reveals insights into cyanobacterial evolution and habitat adaptation.</title>
        <authorList>
            <person name="Chen M.Y."/>
            <person name="Teng W.K."/>
            <person name="Zhao L."/>
            <person name="Hu C.X."/>
            <person name="Zhou Y.K."/>
            <person name="Han B.P."/>
            <person name="Song L.R."/>
            <person name="Shu W.S."/>
        </authorList>
    </citation>
    <scope>NUCLEOTIDE SEQUENCE [LARGE SCALE GENOMIC DNA]</scope>
    <source>
        <strain evidence="8">FACHB-251</strain>
    </source>
</reference>
<keyword evidence="2" id="KW-0479">Metal-binding</keyword>
<evidence type="ECO:0000256" key="1">
    <source>
        <dbReference type="ARBA" id="ARBA00022670"/>
    </source>
</evidence>
<dbReference type="GO" id="GO:0008237">
    <property type="term" value="F:metallopeptidase activity"/>
    <property type="evidence" value="ECO:0007669"/>
    <property type="project" value="UniProtKB-KW"/>
</dbReference>
<organism evidence="7 8">
    <name type="scientific">Anabaena sphaerica FACHB-251</name>
    <dbReference type="NCBI Taxonomy" id="2692883"/>
    <lineage>
        <taxon>Bacteria</taxon>
        <taxon>Bacillati</taxon>
        <taxon>Cyanobacteriota</taxon>
        <taxon>Cyanophyceae</taxon>
        <taxon>Nostocales</taxon>
        <taxon>Nostocaceae</taxon>
        <taxon>Anabaena</taxon>
    </lineage>
</organism>
<evidence type="ECO:0000259" key="6">
    <source>
        <dbReference type="Pfam" id="PF14464"/>
    </source>
</evidence>
<dbReference type="RefSeq" id="WP_190564984.1">
    <property type="nucleotide sequence ID" value="NZ_JACJQU010000033.1"/>
</dbReference>
<dbReference type="GO" id="GO:0006508">
    <property type="term" value="P:proteolysis"/>
    <property type="evidence" value="ECO:0007669"/>
    <property type="project" value="UniProtKB-KW"/>
</dbReference>
<keyword evidence="3" id="KW-0378">Hydrolase</keyword>
<dbReference type="Proteomes" id="UP000662185">
    <property type="component" value="Unassembled WGS sequence"/>
</dbReference>
<sequence>MGEWHSHPPGISTRPSSHDIRLLNYLVETLKHEGLPSVMLIVGENQETCSIGKEYNC</sequence>
<dbReference type="Pfam" id="PF14464">
    <property type="entry name" value="Prok-JAB"/>
    <property type="match status" value="1"/>
</dbReference>
<gene>
    <name evidence="7" type="ORF">H6G06_26070</name>
</gene>
<keyword evidence="4" id="KW-0862">Zinc</keyword>
<evidence type="ECO:0000256" key="5">
    <source>
        <dbReference type="ARBA" id="ARBA00023049"/>
    </source>
</evidence>
<evidence type="ECO:0000256" key="2">
    <source>
        <dbReference type="ARBA" id="ARBA00022723"/>
    </source>
</evidence>
<keyword evidence="5" id="KW-0482">Metalloprotease</keyword>
<feature type="domain" description="JAB" evidence="6">
    <location>
        <begin position="2"/>
        <end position="46"/>
    </location>
</feature>
<evidence type="ECO:0000313" key="7">
    <source>
        <dbReference type="EMBL" id="MBD2296848.1"/>
    </source>
</evidence>
<evidence type="ECO:0000313" key="8">
    <source>
        <dbReference type="Proteomes" id="UP000662185"/>
    </source>
</evidence>
<evidence type="ECO:0000256" key="3">
    <source>
        <dbReference type="ARBA" id="ARBA00022801"/>
    </source>
</evidence>
<dbReference type="GO" id="GO:0046872">
    <property type="term" value="F:metal ion binding"/>
    <property type="evidence" value="ECO:0007669"/>
    <property type="project" value="UniProtKB-KW"/>
</dbReference>
<dbReference type="InterPro" id="IPR028090">
    <property type="entry name" value="JAB_dom_prok"/>
</dbReference>
<proteinExistence type="predicted"/>
<accession>A0A926WPD3</accession>
<dbReference type="AlphaFoldDB" id="A0A926WPD3"/>
<keyword evidence="8" id="KW-1185">Reference proteome</keyword>
<comment type="caution">
    <text evidence="7">The sequence shown here is derived from an EMBL/GenBank/DDBJ whole genome shotgun (WGS) entry which is preliminary data.</text>
</comment>
<protein>
    <submittedName>
        <fullName evidence="7">Mov34/MPN/PAD-1 family protein</fullName>
    </submittedName>
</protein>
<keyword evidence="1" id="KW-0645">Protease</keyword>
<name>A0A926WPD3_9NOST</name>
<evidence type="ECO:0000256" key="4">
    <source>
        <dbReference type="ARBA" id="ARBA00022833"/>
    </source>
</evidence>
<dbReference type="EMBL" id="JACJQU010000033">
    <property type="protein sequence ID" value="MBD2296848.1"/>
    <property type="molecule type" value="Genomic_DNA"/>
</dbReference>